<dbReference type="GO" id="GO:0004067">
    <property type="term" value="F:asparaginase activity"/>
    <property type="evidence" value="ECO:0007669"/>
    <property type="project" value="UniProtKB-EC"/>
</dbReference>
<name>A0A1W1D9D6_9ZZZZ</name>
<protein>
    <submittedName>
        <fullName evidence="2">L-asparaginase</fullName>
        <ecNumber evidence="2">3.5.1.1</ecNumber>
    </submittedName>
</protein>
<dbReference type="EMBL" id="FPHR01000016">
    <property type="protein sequence ID" value="SFV77047.1"/>
    <property type="molecule type" value="Genomic_DNA"/>
</dbReference>
<accession>A0A1W1D9D6</accession>
<dbReference type="InterPro" id="IPR037152">
    <property type="entry name" value="L-asparaginase_N_sf"/>
</dbReference>
<feature type="domain" description="L-asparaginase N-terminal" evidence="1">
    <location>
        <begin position="2"/>
        <end position="151"/>
    </location>
</feature>
<evidence type="ECO:0000313" key="2">
    <source>
        <dbReference type="EMBL" id="SFV77047.1"/>
    </source>
</evidence>
<keyword evidence="2" id="KW-0378">Hydrolase</keyword>
<dbReference type="EC" id="3.5.1.1" evidence="2"/>
<dbReference type="PANTHER" id="PTHR11707:SF28">
    <property type="entry name" value="60 KDA LYSOPHOSPHOLIPASE"/>
    <property type="match status" value="1"/>
</dbReference>
<dbReference type="PIRSF" id="PIRSF001220">
    <property type="entry name" value="L-ASNase_gatD"/>
    <property type="match status" value="1"/>
</dbReference>
<dbReference type="AlphaFoldDB" id="A0A1W1D9D6"/>
<dbReference type="Pfam" id="PF00710">
    <property type="entry name" value="Asparaginase"/>
    <property type="match status" value="1"/>
</dbReference>
<dbReference type="InterPro" id="IPR036152">
    <property type="entry name" value="Asp/glu_Ase-like_sf"/>
</dbReference>
<organism evidence="2">
    <name type="scientific">hydrothermal vent metagenome</name>
    <dbReference type="NCBI Taxonomy" id="652676"/>
    <lineage>
        <taxon>unclassified sequences</taxon>
        <taxon>metagenomes</taxon>
        <taxon>ecological metagenomes</taxon>
    </lineage>
</organism>
<dbReference type="SUPFAM" id="SSF53774">
    <property type="entry name" value="Glutaminase/Asparaginase"/>
    <property type="match status" value="1"/>
</dbReference>
<dbReference type="InterPro" id="IPR027474">
    <property type="entry name" value="L-asparaginase_N"/>
</dbReference>
<reference evidence="2" key="1">
    <citation type="submission" date="2016-10" db="EMBL/GenBank/DDBJ databases">
        <authorList>
            <person name="de Groot N.N."/>
        </authorList>
    </citation>
    <scope>NUCLEOTIDE SEQUENCE</scope>
</reference>
<dbReference type="PRINTS" id="PR00139">
    <property type="entry name" value="ASNGLNASE"/>
</dbReference>
<proteinExistence type="predicted"/>
<dbReference type="PANTHER" id="PTHR11707">
    <property type="entry name" value="L-ASPARAGINASE"/>
    <property type="match status" value="1"/>
</dbReference>
<evidence type="ECO:0000259" key="1">
    <source>
        <dbReference type="Pfam" id="PF00710"/>
    </source>
</evidence>
<dbReference type="Gene3D" id="3.40.50.1170">
    <property type="entry name" value="L-asparaginase, N-terminal domain"/>
    <property type="match status" value="1"/>
</dbReference>
<sequence length="161" mass="17942">MKIKVLITGGTIDKAYKELSGELAFIETHIIEMFNRGRSMVDTLSEVLFLKDSLEMTDSDRQFILDKCQSSQEENILITHGTDTMVETASFLAKNLKDKTVVLFGSMIPYSIDNSDALFNLGVALAAVQLKERGVYIAMNGQVFDFDKVQKDKGLGIFTNT</sequence>
<gene>
    <name evidence="2" type="ORF">MNB_SUP05-4-1015</name>
</gene>
<dbReference type="PIRSF" id="PIRSF500176">
    <property type="entry name" value="L_ASNase"/>
    <property type="match status" value="1"/>
</dbReference>
<dbReference type="PROSITE" id="PS51732">
    <property type="entry name" value="ASN_GLN_ASE_3"/>
    <property type="match status" value="1"/>
</dbReference>
<dbReference type="InterPro" id="IPR006034">
    <property type="entry name" value="Asparaginase/glutaminase-like"/>
</dbReference>